<comment type="caution">
    <text evidence="2">The sequence shown here is derived from an EMBL/GenBank/DDBJ whole genome shotgun (WGS) entry which is preliminary data.</text>
</comment>
<evidence type="ECO:0000313" key="3">
    <source>
        <dbReference type="Proteomes" id="UP000602198"/>
    </source>
</evidence>
<proteinExistence type="predicted"/>
<evidence type="ECO:0000259" key="1">
    <source>
        <dbReference type="Pfam" id="PF13827"/>
    </source>
</evidence>
<dbReference type="Pfam" id="PF13827">
    <property type="entry name" value="DUF4189"/>
    <property type="match status" value="1"/>
</dbReference>
<sequence>MQSTGNSIRIRSSGYRSTALSPSGHLGYAVDAATSSAAAAAAMDQCGRGDCKVVARFSNGCGAVAFSKRSNKYTFGVGSSKAAARGQALNRNAADASVVHWSCTTGYQL</sequence>
<protein>
    <submittedName>
        <fullName evidence="2">DUF4189 domain-containing protein</fullName>
    </submittedName>
</protein>
<dbReference type="Proteomes" id="UP000602198">
    <property type="component" value="Unassembled WGS sequence"/>
</dbReference>
<dbReference type="RefSeq" id="WP_201954861.1">
    <property type="nucleotide sequence ID" value="NZ_JAERRJ010000013.1"/>
</dbReference>
<accession>A0ABS1MET6</accession>
<gene>
    <name evidence="2" type="ORF">JK358_30795</name>
</gene>
<dbReference type="EMBL" id="JAERRJ010000013">
    <property type="protein sequence ID" value="MBL1078801.1"/>
    <property type="molecule type" value="Genomic_DNA"/>
</dbReference>
<dbReference type="InterPro" id="IPR025240">
    <property type="entry name" value="DUF4189"/>
</dbReference>
<feature type="domain" description="DUF4189" evidence="1">
    <location>
        <begin position="17"/>
        <end position="103"/>
    </location>
</feature>
<organism evidence="2 3">
    <name type="scientific">Nocardia acididurans</name>
    <dbReference type="NCBI Taxonomy" id="2802282"/>
    <lineage>
        <taxon>Bacteria</taxon>
        <taxon>Bacillati</taxon>
        <taxon>Actinomycetota</taxon>
        <taxon>Actinomycetes</taxon>
        <taxon>Mycobacteriales</taxon>
        <taxon>Nocardiaceae</taxon>
        <taxon>Nocardia</taxon>
    </lineage>
</organism>
<keyword evidence="3" id="KW-1185">Reference proteome</keyword>
<evidence type="ECO:0000313" key="2">
    <source>
        <dbReference type="EMBL" id="MBL1078801.1"/>
    </source>
</evidence>
<reference evidence="2 3" key="1">
    <citation type="submission" date="2021-01" db="EMBL/GenBank/DDBJ databases">
        <title>WGS of actinomycetes isolated from Thailand.</title>
        <authorList>
            <person name="Thawai C."/>
        </authorList>
    </citation>
    <scope>NUCLEOTIDE SEQUENCE [LARGE SCALE GENOMIC DNA]</scope>
    <source>
        <strain evidence="2 3">LPG 2</strain>
    </source>
</reference>
<name>A0ABS1MET6_9NOCA</name>